<dbReference type="InterPro" id="IPR005123">
    <property type="entry name" value="Oxoglu/Fe-dep_dioxygenase_dom"/>
</dbReference>
<dbReference type="OrthoDB" id="288590at2759"/>
<dbReference type="EMBL" id="DS027697">
    <property type="protein sequence ID" value="EAW17016.1"/>
    <property type="molecule type" value="Genomic_DNA"/>
</dbReference>
<keyword evidence="2" id="KW-0560">Oxidoreductase</keyword>
<dbReference type="GeneID" id="4585455"/>
<dbReference type="GO" id="GO:0016491">
    <property type="term" value="F:oxidoreductase activity"/>
    <property type="evidence" value="ECO:0007669"/>
    <property type="project" value="UniProtKB-KW"/>
</dbReference>
<dbReference type="Gene3D" id="2.60.120.330">
    <property type="entry name" value="B-lactam Antibiotic, Isopenicillin N Synthase, Chain"/>
    <property type="match status" value="1"/>
</dbReference>
<reference evidence="5" key="1">
    <citation type="journal article" date="2008" name="PLoS Genet.">
        <title>Genomic islands in the pathogenic filamentous fungus Aspergillus fumigatus.</title>
        <authorList>
            <person name="Fedorova N.D."/>
            <person name="Khaldi N."/>
            <person name="Joardar V.S."/>
            <person name="Maiti R."/>
            <person name="Amedeo P."/>
            <person name="Anderson M.J."/>
            <person name="Crabtree J."/>
            <person name="Silva J.C."/>
            <person name="Badger J.H."/>
            <person name="Albarraq A."/>
            <person name="Angiuoli S."/>
            <person name="Bussey H."/>
            <person name="Bowyer P."/>
            <person name="Cotty P.J."/>
            <person name="Dyer P.S."/>
            <person name="Egan A."/>
            <person name="Galens K."/>
            <person name="Fraser-Liggett C.M."/>
            <person name="Haas B.J."/>
            <person name="Inman J.M."/>
            <person name="Kent R."/>
            <person name="Lemieux S."/>
            <person name="Malavazi I."/>
            <person name="Orvis J."/>
            <person name="Roemer T."/>
            <person name="Ronning C.M."/>
            <person name="Sundaram J.P."/>
            <person name="Sutton G."/>
            <person name="Turner G."/>
            <person name="Venter J.C."/>
            <person name="White O.R."/>
            <person name="Whitty B.R."/>
            <person name="Youngman P."/>
            <person name="Wolfe K.H."/>
            <person name="Goldman G.H."/>
            <person name="Wortman J.R."/>
            <person name="Jiang B."/>
            <person name="Denning D.W."/>
            <person name="Nierman W.C."/>
        </authorList>
    </citation>
    <scope>NUCLEOTIDE SEQUENCE [LARGE SCALE GENOMIC DNA]</scope>
    <source>
        <strain evidence="5">ATCC 1020 / DSM 3700 / CBS 544.65 / FGSC A1164 / JCM 1740 / NRRL 181 / WB 181</strain>
    </source>
</reference>
<name>A1DJX7_NEOFI</name>
<dbReference type="RefSeq" id="XP_001258913.1">
    <property type="nucleotide sequence ID" value="XM_001258912.1"/>
</dbReference>
<accession>A1DJX7</accession>
<dbReference type="OMA" id="FACDQAR"/>
<dbReference type="InterPro" id="IPR044861">
    <property type="entry name" value="IPNS-like_FE2OG_OXY"/>
</dbReference>
<dbReference type="Pfam" id="PF14226">
    <property type="entry name" value="DIOX_N"/>
    <property type="match status" value="1"/>
</dbReference>
<dbReference type="InterPro" id="IPR027443">
    <property type="entry name" value="IPNS-like_sf"/>
</dbReference>
<dbReference type="PRINTS" id="PR00682">
    <property type="entry name" value="IPNSYNTHASE"/>
</dbReference>
<keyword evidence="2" id="KW-0479">Metal-binding</keyword>
<keyword evidence="2" id="KW-0408">Iron</keyword>
<dbReference type="HOGENOM" id="CLU_010119_6_3_1"/>
<evidence type="ECO:0000256" key="1">
    <source>
        <dbReference type="ARBA" id="ARBA00008056"/>
    </source>
</evidence>
<dbReference type="Pfam" id="PF03171">
    <property type="entry name" value="2OG-FeII_Oxy"/>
    <property type="match status" value="1"/>
</dbReference>
<evidence type="ECO:0000313" key="4">
    <source>
        <dbReference type="EMBL" id="EAW17016.1"/>
    </source>
</evidence>
<dbReference type="AlphaFoldDB" id="A1DJX7"/>
<proteinExistence type="inferred from homology"/>
<gene>
    <name evidence="4" type="ORF">NFIA_003720</name>
</gene>
<sequence>MPSVQDLPGFYLPLIDITPFRENPKSDAAQQVIDDVRRACRSTGFFQMKGHGVSLELQKRVFEASAKFFALPAKEKLRLDARKNPGFRGYDVMGSQSYETEEEEEEDGILRDVKEGFFISKDMPMDHPRVIQGRFLEGPNVWPSSDLLPVADFRSVTEEYYSEMLRVSRIVFDLLAATLPCGSHCFDDLQANDPMWLLRLLHYPPTPGSQGTAKMQLGAGEHTDFGAITLLVQDEHPGLQVKDYKTDQWVGVPPNPDVYIVNLGDVMSLLTGGEYRSSLHRVWNKSSDDRYSIVFFFDGNLDTKLKPLDGLPVQAQSSAEILTVEEHVRYRMTGSYSIVKN</sequence>
<dbReference type="InterPro" id="IPR050231">
    <property type="entry name" value="Iron_ascorbate_oxido_reductase"/>
</dbReference>
<evidence type="ECO:0000256" key="2">
    <source>
        <dbReference type="RuleBase" id="RU003682"/>
    </source>
</evidence>
<dbReference type="VEuPathDB" id="FungiDB:NFIA_003720"/>
<dbReference type="Proteomes" id="UP000006702">
    <property type="component" value="Unassembled WGS sequence"/>
</dbReference>
<evidence type="ECO:0000313" key="5">
    <source>
        <dbReference type="Proteomes" id="UP000006702"/>
    </source>
</evidence>
<dbReference type="KEGG" id="nfi:NFIA_003720"/>
<organism evidence="4 5">
    <name type="scientific">Neosartorya fischeri (strain ATCC 1020 / DSM 3700 / CBS 544.65 / FGSC A1164 / JCM 1740 / NRRL 181 / WB 181)</name>
    <name type="common">Aspergillus fischerianus</name>
    <dbReference type="NCBI Taxonomy" id="331117"/>
    <lineage>
        <taxon>Eukaryota</taxon>
        <taxon>Fungi</taxon>
        <taxon>Dikarya</taxon>
        <taxon>Ascomycota</taxon>
        <taxon>Pezizomycotina</taxon>
        <taxon>Eurotiomycetes</taxon>
        <taxon>Eurotiomycetidae</taxon>
        <taxon>Eurotiales</taxon>
        <taxon>Aspergillaceae</taxon>
        <taxon>Aspergillus</taxon>
        <taxon>Aspergillus subgen. Fumigati</taxon>
    </lineage>
</organism>
<keyword evidence="5" id="KW-1185">Reference proteome</keyword>
<feature type="domain" description="Fe2OG dioxygenase" evidence="3">
    <location>
        <begin position="193"/>
        <end position="299"/>
    </location>
</feature>
<protein>
    <submittedName>
        <fullName evidence="4">2OG-Fe(II) oxygenase family oxidoreductase, putative</fullName>
    </submittedName>
</protein>
<dbReference type="GO" id="GO:0046872">
    <property type="term" value="F:metal ion binding"/>
    <property type="evidence" value="ECO:0007669"/>
    <property type="project" value="UniProtKB-KW"/>
</dbReference>
<dbReference type="PROSITE" id="PS51471">
    <property type="entry name" value="FE2OG_OXY"/>
    <property type="match status" value="1"/>
</dbReference>
<comment type="similarity">
    <text evidence="1 2">Belongs to the iron/ascorbate-dependent oxidoreductase family.</text>
</comment>
<dbReference type="GO" id="GO:0044283">
    <property type="term" value="P:small molecule biosynthetic process"/>
    <property type="evidence" value="ECO:0007669"/>
    <property type="project" value="UniProtKB-ARBA"/>
</dbReference>
<dbReference type="eggNOG" id="KOG0143">
    <property type="taxonomic scope" value="Eukaryota"/>
</dbReference>
<dbReference type="PANTHER" id="PTHR47990">
    <property type="entry name" value="2-OXOGLUTARATE (2OG) AND FE(II)-DEPENDENT OXYGENASE SUPERFAMILY PROTEIN-RELATED"/>
    <property type="match status" value="1"/>
</dbReference>
<evidence type="ECO:0000259" key="3">
    <source>
        <dbReference type="PROSITE" id="PS51471"/>
    </source>
</evidence>
<dbReference type="InterPro" id="IPR026992">
    <property type="entry name" value="DIOX_N"/>
</dbReference>
<dbReference type="SUPFAM" id="SSF51197">
    <property type="entry name" value="Clavaminate synthase-like"/>
    <property type="match status" value="1"/>
</dbReference>